<evidence type="ECO:0000259" key="11">
    <source>
        <dbReference type="Pfam" id="PF25137"/>
    </source>
</evidence>
<dbReference type="NCBIfam" id="NF010378">
    <property type="entry name" value="PRK13805.1"/>
    <property type="match status" value="1"/>
</dbReference>
<comment type="similarity">
    <text evidence="7 8">In the C-terminal section; belongs to the iron-containing alcohol dehydrogenase family.</text>
</comment>
<dbReference type="EMBL" id="CP030753">
    <property type="protein sequence ID" value="AXA21515.1"/>
    <property type="molecule type" value="Genomic_DNA"/>
</dbReference>
<keyword evidence="4" id="KW-0520">NAD</keyword>
<dbReference type="InterPro" id="IPR001670">
    <property type="entry name" value="ADH_Fe/GldA"/>
</dbReference>
<sequence>MANNAKNAQPYDAQTEVNQLVENGLKALEEFRQLNQEQVDYIVAKASVAALDKHGVLAMHAYEETGRGVFEDKATKNLFACEYVVNNMRHLKTAGIISEDNVTGITEIADPVGVVCGITPTTNPTSTTIFKALIALKTRNPIVFAFHPSAQQSSAHAAQVVYDAAVAAGAPKNCVQWIKTPSMEGTSALMKHPGIATILATGGNAMVEAAYSCGKPALGVGAGNVPAYVEKTAKLEQAVYDIVMSKSFDNGMICASEQAAIVDKEIYADFVKEMQSYGVYLVNKKEKVLLEKFIFGVDKAKDENCAGAKLNAAVVGKPAAWIAEQAGFSVPPKTNILLAECAFVGEGEPLTREKLSPVLALLKSNSTEHGLELSEAMVNFYGLGHSAAIHTQNVELAKTFGERVKAIRVIWNSPSTFGGIGDVYNSFLPSLTLGCGSYGKNSVSNNVSAVNLINIKRVGRRRNNMQWFKVPSKIYFERDSIQYLKSMKDAEKVMIVTDRSMVDLGFVDRITDQLRQRRNKVMIQLFTDVEPNPSLQTVQRGTELMRSFQPDTIIALGGGSPMDAAKVMWLFYEQPEVDFRDLVQKFMDIRKRAFKFPQLGRKAKFVGIPTTSGTGSEVTPFAVITDGDIKYPLADYSLTPTIAIVDPALVMSVPAHVAADTGLDVLTHATEAYTSILANDYTDGLALQAIKLVFENLEKSVKEFDEVAREKMHNASTMAGIAFANAFLGICHSMAHKIGGKFHTIHGRTNAILLPHVIRYNGTRPTKVATWPKYTNYVADKRFQDIARILGLPATTPEEAVESYAKAVHDLAVRCGVKMSLREQGIDEQEFLDARRELALNAFEDQCTPANPRLAMVEDMEEIMTKAYYGK</sequence>
<evidence type="ECO:0000259" key="9">
    <source>
        <dbReference type="Pfam" id="PF00171"/>
    </source>
</evidence>
<comment type="cofactor">
    <cofactor evidence="1">
        <name>Fe(2+)</name>
        <dbReference type="ChEBI" id="CHEBI:29033"/>
    </cofactor>
</comment>
<feature type="domain" description="Fe-containing alcohol dehydrogenase-like C-terminal" evidence="11">
    <location>
        <begin position="659"/>
        <end position="868"/>
    </location>
</feature>
<dbReference type="InterPro" id="IPR016161">
    <property type="entry name" value="Ald_DH/histidinol_DH"/>
</dbReference>
<keyword evidence="5" id="KW-0511">Multifunctional enzyme</keyword>
<dbReference type="Gene3D" id="3.40.309.10">
    <property type="entry name" value="Aldehyde Dehydrogenase, Chain A, domain 2"/>
    <property type="match status" value="1"/>
</dbReference>
<dbReference type="InterPro" id="IPR012079">
    <property type="entry name" value="Bifunc_Ald-ADH"/>
</dbReference>
<dbReference type="InterPro" id="IPR039697">
    <property type="entry name" value="Alcohol_dehydrogenase_Fe"/>
</dbReference>
<dbReference type="Pfam" id="PF25137">
    <property type="entry name" value="ADH_Fe_C"/>
    <property type="match status" value="1"/>
</dbReference>
<dbReference type="InterPro" id="IPR016163">
    <property type="entry name" value="Ald_DH_C"/>
</dbReference>
<evidence type="ECO:0000256" key="8">
    <source>
        <dbReference type="PIRNR" id="PIRNR000111"/>
    </source>
</evidence>
<dbReference type="Proteomes" id="UP000251823">
    <property type="component" value="Chromosome"/>
</dbReference>
<comment type="similarity">
    <text evidence="6 8">In the N-terminal section; belongs to the aldehyde dehydrogenase family.</text>
</comment>
<gene>
    <name evidence="12" type="ORF">DRF63_05540</name>
</gene>
<evidence type="ECO:0000259" key="10">
    <source>
        <dbReference type="Pfam" id="PF00465"/>
    </source>
</evidence>
<keyword evidence="13" id="KW-1185">Reference proteome</keyword>
<dbReference type="PIRSF" id="PIRSF000111">
    <property type="entry name" value="ALDH_ADH"/>
    <property type="match status" value="1"/>
</dbReference>
<dbReference type="Pfam" id="PF00465">
    <property type="entry name" value="Fe-ADH"/>
    <property type="match status" value="1"/>
</dbReference>
<dbReference type="RefSeq" id="WP_005597789.1">
    <property type="nucleotide sequence ID" value="NZ_CP030753.1"/>
</dbReference>
<evidence type="ECO:0000256" key="3">
    <source>
        <dbReference type="ARBA" id="ARBA00023004"/>
    </source>
</evidence>
<feature type="domain" description="Alcohol dehydrogenase iron-type/glycerol dehydrogenase GldA" evidence="10">
    <location>
        <begin position="471"/>
        <end position="647"/>
    </location>
</feature>
<dbReference type="Pfam" id="PF00171">
    <property type="entry name" value="Aldedh"/>
    <property type="match status" value="1"/>
</dbReference>
<dbReference type="PROSITE" id="PS00060">
    <property type="entry name" value="ADH_IRON_2"/>
    <property type="match status" value="1"/>
</dbReference>
<evidence type="ECO:0000313" key="13">
    <source>
        <dbReference type="Proteomes" id="UP000251823"/>
    </source>
</evidence>
<organism evidence="12 13">
    <name type="scientific">Actinobacillus pleuropneumoniae</name>
    <name type="common">Haemophilus pleuropneumoniae</name>
    <dbReference type="NCBI Taxonomy" id="715"/>
    <lineage>
        <taxon>Bacteria</taxon>
        <taxon>Pseudomonadati</taxon>
        <taxon>Pseudomonadota</taxon>
        <taxon>Gammaproteobacteria</taxon>
        <taxon>Pasteurellales</taxon>
        <taxon>Pasteurellaceae</taxon>
        <taxon>Actinobacillus</taxon>
    </lineage>
</organism>
<accession>A0ABN5MJA0</accession>
<evidence type="ECO:0000256" key="6">
    <source>
        <dbReference type="ARBA" id="ARBA00035641"/>
    </source>
</evidence>
<dbReference type="Gene3D" id="1.20.1090.10">
    <property type="entry name" value="Dehydroquinate synthase-like - alpha domain"/>
    <property type="match status" value="1"/>
</dbReference>
<dbReference type="InterPro" id="IPR034789">
    <property type="entry name" value="AAD_C"/>
</dbReference>
<reference evidence="13" key="2">
    <citation type="submission" date="2018-06" db="EMBL/GenBank/DDBJ databases">
        <title>Complete genome sequence of Actinobacillus pleuropneumoniae serotype 1 strain S4074 obtained by Oxford Nanopore and Illumina sequencing technologies.</title>
        <authorList>
            <person name="Dona V."/>
            <person name="Perreten V."/>
        </authorList>
    </citation>
    <scope>NUCLEOTIDE SEQUENCE [LARGE SCALE GENOMIC DNA]</scope>
    <source>
        <strain evidence="13">S4074</strain>
    </source>
</reference>
<dbReference type="CDD" id="cd08178">
    <property type="entry name" value="AAD_C"/>
    <property type="match status" value="1"/>
</dbReference>
<dbReference type="Gene3D" id="3.40.50.1970">
    <property type="match status" value="1"/>
</dbReference>
<reference evidence="12 13" key="1">
    <citation type="journal article" date="2018" name="Int J Genomics">
        <title>Comparative Genomics of the First and Complete Genome of "Actinobacillus porcitonsillarum" Supports the Novel Species Hypothesis.</title>
        <authorList>
            <person name="Dona V."/>
            <person name="Perreten V."/>
        </authorList>
    </citation>
    <scope>NUCLEOTIDE SEQUENCE [LARGE SCALE GENOMIC DNA]</scope>
    <source>
        <strain evidence="12 13">S4074</strain>
    </source>
</reference>
<feature type="domain" description="Aldehyde dehydrogenase" evidence="9">
    <location>
        <begin position="12"/>
        <end position="276"/>
    </location>
</feature>
<evidence type="ECO:0000256" key="5">
    <source>
        <dbReference type="ARBA" id="ARBA00023268"/>
    </source>
</evidence>
<evidence type="ECO:0000256" key="7">
    <source>
        <dbReference type="ARBA" id="ARBA00035645"/>
    </source>
</evidence>
<dbReference type="InterPro" id="IPR015590">
    <property type="entry name" value="Aldehyde_DH_dom"/>
</dbReference>
<proteinExistence type="inferred from homology"/>
<dbReference type="InterPro" id="IPR056798">
    <property type="entry name" value="ADH_Fe_C"/>
</dbReference>
<dbReference type="InterPro" id="IPR016162">
    <property type="entry name" value="Ald_DH_N"/>
</dbReference>
<dbReference type="GeneID" id="48599238"/>
<name>A0ABN5MJA0_ACTPL</name>
<dbReference type="PANTHER" id="PTHR11496">
    <property type="entry name" value="ALCOHOL DEHYDROGENASE"/>
    <property type="match status" value="1"/>
</dbReference>
<evidence type="ECO:0000256" key="2">
    <source>
        <dbReference type="ARBA" id="ARBA00023002"/>
    </source>
</evidence>
<protein>
    <recommendedName>
        <fullName evidence="8">Aldehyde-alcohol dehydrogenase</fullName>
    </recommendedName>
</protein>
<dbReference type="CDD" id="cd07122">
    <property type="entry name" value="ALDH_F20_ACDH"/>
    <property type="match status" value="1"/>
</dbReference>
<keyword evidence="3" id="KW-0408">Iron</keyword>
<dbReference type="SUPFAM" id="SSF56796">
    <property type="entry name" value="Dehydroquinate synthase-like"/>
    <property type="match status" value="1"/>
</dbReference>
<dbReference type="PANTHER" id="PTHR11496:SF83">
    <property type="entry name" value="HYDROXYACID-OXOACID TRANSHYDROGENASE, MITOCHONDRIAL"/>
    <property type="match status" value="1"/>
</dbReference>
<evidence type="ECO:0000313" key="12">
    <source>
        <dbReference type="EMBL" id="AXA21515.1"/>
    </source>
</evidence>
<dbReference type="InterPro" id="IPR018211">
    <property type="entry name" value="ADH_Fe_CS"/>
</dbReference>
<evidence type="ECO:0000256" key="1">
    <source>
        <dbReference type="ARBA" id="ARBA00001954"/>
    </source>
</evidence>
<dbReference type="SUPFAM" id="SSF53720">
    <property type="entry name" value="ALDH-like"/>
    <property type="match status" value="1"/>
</dbReference>
<dbReference type="PROSITE" id="PS00913">
    <property type="entry name" value="ADH_IRON_1"/>
    <property type="match status" value="1"/>
</dbReference>
<evidence type="ECO:0000256" key="4">
    <source>
        <dbReference type="ARBA" id="ARBA00023027"/>
    </source>
</evidence>
<dbReference type="Gene3D" id="3.40.605.10">
    <property type="entry name" value="Aldehyde Dehydrogenase, Chain A, domain 1"/>
    <property type="match status" value="1"/>
</dbReference>
<keyword evidence="2 8" id="KW-0560">Oxidoreductase</keyword>